<reference evidence="2" key="1">
    <citation type="submission" date="2020-08" db="EMBL/GenBank/DDBJ databases">
        <title>Multicomponent nature underlies the extraordinary mechanical properties of spider dragline silk.</title>
        <authorList>
            <person name="Kono N."/>
            <person name="Nakamura H."/>
            <person name="Mori M."/>
            <person name="Yoshida Y."/>
            <person name="Ohtoshi R."/>
            <person name="Malay A.D."/>
            <person name="Moran D.A.P."/>
            <person name="Tomita M."/>
            <person name="Numata K."/>
            <person name="Arakawa K."/>
        </authorList>
    </citation>
    <scope>NUCLEOTIDE SEQUENCE</scope>
</reference>
<accession>A0A8X6T983</accession>
<sequence>MIAIDCTDIAHFLELFLLSGYHWVPKEDYNWSTADNLKVDIVPKSDDKLVTIAPIHEELGGNLRQFGTFHKKLSIDELKVPYYGHHTCKMSIKGKSIRLGFKIWMLCSSSGYPYVIGIYSGRMNELSGMPLGEDVVTQLPSKIADRSRHEIYFYNFLHRIIC</sequence>
<dbReference type="PANTHER" id="PTHR47055">
    <property type="entry name" value="DDE_TNP_1_7 DOMAIN-CONTAINING PROTEIN"/>
    <property type="match status" value="1"/>
</dbReference>
<keyword evidence="2" id="KW-0251">Elongation factor</keyword>
<dbReference type="Pfam" id="PF13843">
    <property type="entry name" value="DDE_Tnp_1_7"/>
    <property type="match status" value="1"/>
</dbReference>
<dbReference type="InterPro" id="IPR029526">
    <property type="entry name" value="PGBD"/>
</dbReference>
<name>A0A8X6T983_NEPPI</name>
<dbReference type="PANTHER" id="PTHR47055:SF3">
    <property type="entry name" value="PHORBOL-ESTER_DAG-TYPE DOMAIN-CONTAINING PROTEIN"/>
    <property type="match status" value="1"/>
</dbReference>
<evidence type="ECO:0000259" key="1">
    <source>
        <dbReference type="Pfam" id="PF13843"/>
    </source>
</evidence>
<dbReference type="InterPro" id="IPR052638">
    <property type="entry name" value="PiggyBac_TE-derived"/>
</dbReference>
<proteinExistence type="predicted"/>
<dbReference type="GO" id="GO:0043565">
    <property type="term" value="F:sequence-specific DNA binding"/>
    <property type="evidence" value="ECO:0007669"/>
    <property type="project" value="TreeGrafter"/>
</dbReference>
<keyword evidence="2" id="KW-0648">Protein biosynthesis</keyword>
<evidence type="ECO:0000313" key="3">
    <source>
        <dbReference type="Proteomes" id="UP000887013"/>
    </source>
</evidence>
<feature type="domain" description="PiggyBac transposable element-derived protein" evidence="1">
    <location>
        <begin position="40"/>
        <end position="157"/>
    </location>
</feature>
<dbReference type="OrthoDB" id="6434810at2759"/>
<protein>
    <submittedName>
        <fullName evidence="2">Elongation factor Tu, mitochondrial</fullName>
    </submittedName>
</protein>
<dbReference type="AlphaFoldDB" id="A0A8X6T983"/>
<dbReference type="GO" id="GO:0003746">
    <property type="term" value="F:translation elongation factor activity"/>
    <property type="evidence" value="ECO:0007669"/>
    <property type="project" value="UniProtKB-KW"/>
</dbReference>
<gene>
    <name evidence="2" type="primary">Tufm</name>
    <name evidence="2" type="ORF">NPIL_614641</name>
</gene>
<evidence type="ECO:0000313" key="2">
    <source>
        <dbReference type="EMBL" id="GFS85925.1"/>
    </source>
</evidence>
<comment type="caution">
    <text evidence="2">The sequence shown here is derived from an EMBL/GenBank/DDBJ whole genome shotgun (WGS) entry which is preliminary data.</text>
</comment>
<dbReference type="Proteomes" id="UP000887013">
    <property type="component" value="Unassembled WGS sequence"/>
</dbReference>
<dbReference type="EMBL" id="BMAW01052478">
    <property type="protein sequence ID" value="GFS85925.1"/>
    <property type="molecule type" value="Genomic_DNA"/>
</dbReference>
<keyword evidence="3" id="KW-1185">Reference proteome</keyword>
<organism evidence="2 3">
    <name type="scientific">Nephila pilipes</name>
    <name type="common">Giant wood spider</name>
    <name type="synonym">Nephila maculata</name>
    <dbReference type="NCBI Taxonomy" id="299642"/>
    <lineage>
        <taxon>Eukaryota</taxon>
        <taxon>Metazoa</taxon>
        <taxon>Ecdysozoa</taxon>
        <taxon>Arthropoda</taxon>
        <taxon>Chelicerata</taxon>
        <taxon>Arachnida</taxon>
        <taxon>Araneae</taxon>
        <taxon>Araneomorphae</taxon>
        <taxon>Entelegynae</taxon>
        <taxon>Araneoidea</taxon>
        <taxon>Nephilidae</taxon>
        <taxon>Nephila</taxon>
    </lineage>
</organism>